<dbReference type="Pfam" id="PF12781">
    <property type="entry name" value="AAA_9"/>
    <property type="match status" value="1"/>
</dbReference>
<feature type="region of interest" description="Disordered" evidence="5">
    <location>
        <begin position="1"/>
        <end position="78"/>
    </location>
</feature>
<dbReference type="Pfam" id="PF12796">
    <property type="entry name" value="Ank_2"/>
    <property type="match status" value="1"/>
</dbReference>
<evidence type="ECO:0000256" key="4">
    <source>
        <dbReference type="SAM" id="Coils"/>
    </source>
</evidence>
<dbReference type="InterPro" id="IPR050745">
    <property type="entry name" value="Multifunctional_regulatory"/>
</dbReference>
<evidence type="ECO:0000256" key="5">
    <source>
        <dbReference type="SAM" id="MobiDB-lite"/>
    </source>
</evidence>
<dbReference type="PANTHER" id="PTHR24189:SF71">
    <property type="entry name" value="ANKYRIN REPEAT DOMAIN 39"/>
    <property type="match status" value="1"/>
</dbReference>
<dbReference type="Pfam" id="PF00612">
    <property type="entry name" value="IQ"/>
    <property type="match status" value="1"/>
</dbReference>
<dbReference type="InterPro" id="IPR035706">
    <property type="entry name" value="AAA_9"/>
</dbReference>
<evidence type="ECO:0000313" key="7">
    <source>
        <dbReference type="EMBL" id="KAK1173513.1"/>
    </source>
</evidence>
<dbReference type="AlphaFoldDB" id="A0AAD8GG37"/>
<feature type="compositionally biased region" description="Basic and acidic residues" evidence="5">
    <location>
        <begin position="53"/>
        <end position="63"/>
    </location>
</feature>
<sequence>MISGKAKALPGKGVGKTPVKQSAQAKKPVPGQRANTKNNSGQKAVSKSASKITTEKKGAEKGVKAASTAGSKKEVSREEKAALSIQCAFRKHLARKELVKRRKEKVEYEELMDRLEKEAFVAMVRREQEQAERERQKEEDERKKRREEEKRRKRILEAAFEGDVEEILAVLKEMLDLDADMGVGLDKLGKKQRLHSRLKMIECSDPHGNTPLSEAAGGGHPEAITLLGAFGRTPLYRAAFGGHLRAVQTLLQLGADPRVYADDGNTPEQVASLDSVVRTLQDWDLKTTESMLQKMEAERQRRAAEEQKQKAVEADRLRDEVQQLIKEHERCQKELQKAYCELNKRISEHDKCERKNMGKTELTLTAIHDAEDVVEKAKVAALHAEEQLSLSRLELREQSGGGSVSELIGMKCSVRELDDVLFKDVGNKIQQDGRWPLLIDPSGQASTFLRYRDTNYADALNPEHMKPEVLCLALLGAIRFGKPLVINMMEVNLFESVENQFDQIQAGLMEQLLTKQLLQNERYLSLVRPLDDPQYSKTEFRSSRSEKFKLLFVTKLRNPPESLLTALYPIEVTIPQPR</sequence>
<organism evidence="7 8">
    <name type="scientific">Acipenser oxyrinchus oxyrinchus</name>
    <dbReference type="NCBI Taxonomy" id="40147"/>
    <lineage>
        <taxon>Eukaryota</taxon>
        <taxon>Metazoa</taxon>
        <taxon>Chordata</taxon>
        <taxon>Craniata</taxon>
        <taxon>Vertebrata</taxon>
        <taxon>Euteleostomi</taxon>
        <taxon>Actinopterygii</taxon>
        <taxon>Chondrostei</taxon>
        <taxon>Acipenseriformes</taxon>
        <taxon>Acipenseridae</taxon>
        <taxon>Acipenser</taxon>
    </lineage>
</organism>
<keyword evidence="2 3" id="KW-0040">ANK repeat</keyword>
<feature type="repeat" description="ANK" evidence="3">
    <location>
        <begin position="230"/>
        <end position="262"/>
    </location>
</feature>
<dbReference type="EMBL" id="JAGXEW010000003">
    <property type="protein sequence ID" value="KAK1173513.1"/>
    <property type="molecule type" value="Genomic_DNA"/>
</dbReference>
<dbReference type="Gene3D" id="1.25.40.20">
    <property type="entry name" value="Ankyrin repeat-containing domain"/>
    <property type="match status" value="1"/>
</dbReference>
<dbReference type="InterPro" id="IPR036770">
    <property type="entry name" value="Ankyrin_rpt-contain_sf"/>
</dbReference>
<evidence type="ECO:0000313" key="8">
    <source>
        <dbReference type="Proteomes" id="UP001230051"/>
    </source>
</evidence>
<dbReference type="PROSITE" id="PS50297">
    <property type="entry name" value="ANK_REP_REGION"/>
    <property type="match status" value="1"/>
</dbReference>
<dbReference type="SUPFAM" id="SSF48403">
    <property type="entry name" value="Ankyrin repeat"/>
    <property type="match status" value="1"/>
</dbReference>
<feature type="compositionally biased region" description="Polar residues" evidence="5">
    <location>
        <begin position="33"/>
        <end position="52"/>
    </location>
</feature>
<dbReference type="PANTHER" id="PTHR24189">
    <property type="entry name" value="MYOTROPHIN"/>
    <property type="match status" value="1"/>
</dbReference>
<dbReference type="PROSITE" id="PS50096">
    <property type="entry name" value="IQ"/>
    <property type="match status" value="1"/>
</dbReference>
<keyword evidence="1" id="KW-0677">Repeat</keyword>
<dbReference type="Gene3D" id="3.40.50.300">
    <property type="entry name" value="P-loop containing nucleotide triphosphate hydrolases"/>
    <property type="match status" value="1"/>
</dbReference>
<dbReference type="GO" id="GO:0005737">
    <property type="term" value="C:cytoplasm"/>
    <property type="evidence" value="ECO:0007669"/>
    <property type="project" value="TreeGrafter"/>
</dbReference>
<name>A0AAD8GG37_ACIOX</name>
<feature type="coiled-coil region" evidence="4">
    <location>
        <begin position="285"/>
        <end position="341"/>
    </location>
</feature>
<keyword evidence="4" id="KW-0175">Coiled coil</keyword>
<proteinExistence type="predicted"/>
<dbReference type="GO" id="GO:0005634">
    <property type="term" value="C:nucleus"/>
    <property type="evidence" value="ECO:0007669"/>
    <property type="project" value="TreeGrafter"/>
</dbReference>
<evidence type="ECO:0000256" key="2">
    <source>
        <dbReference type="ARBA" id="ARBA00023043"/>
    </source>
</evidence>
<dbReference type="PROSITE" id="PS50088">
    <property type="entry name" value="ANK_REPEAT"/>
    <property type="match status" value="1"/>
</dbReference>
<keyword evidence="8" id="KW-1185">Reference proteome</keyword>
<dbReference type="SMART" id="SM00248">
    <property type="entry name" value="ANK"/>
    <property type="match status" value="1"/>
</dbReference>
<gene>
    <name evidence="7" type="ORF">AOXY_G3639</name>
</gene>
<dbReference type="Proteomes" id="UP001230051">
    <property type="component" value="Unassembled WGS sequence"/>
</dbReference>
<dbReference type="CDD" id="cd23767">
    <property type="entry name" value="IQCD"/>
    <property type="match status" value="1"/>
</dbReference>
<evidence type="ECO:0000259" key="6">
    <source>
        <dbReference type="Pfam" id="PF12781"/>
    </source>
</evidence>
<accession>A0AAD8GG37</accession>
<evidence type="ECO:0000256" key="3">
    <source>
        <dbReference type="PROSITE-ProRule" id="PRU00023"/>
    </source>
</evidence>
<dbReference type="Gene3D" id="1.20.5.190">
    <property type="match status" value="1"/>
</dbReference>
<dbReference type="InterPro" id="IPR000048">
    <property type="entry name" value="IQ_motif_EF-hand-BS"/>
</dbReference>
<protein>
    <submittedName>
        <fullName evidence="7">IQ motif and ankyrin repeat domain-containing protein</fullName>
    </submittedName>
</protein>
<comment type="caution">
    <text evidence="7">The sequence shown here is derived from an EMBL/GenBank/DDBJ whole genome shotgun (WGS) entry which is preliminary data.</text>
</comment>
<reference evidence="7" key="1">
    <citation type="submission" date="2022-02" db="EMBL/GenBank/DDBJ databases">
        <title>Atlantic sturgeon de novo genome assembly.</title>
        <authorList>
            <person name="Stock M."/>
            <person name="Klopp C."/>
            <person name="Guiguen Y."/>
            <person name="Cabau C."/>
            <person name="Parinello H."/>
            <person name="Santidrian Yebra-Pimentel E."/>
            <person name="Kuhl H."/>
            <person name="Dirks R.P."/>
            <person name="Guessner J."/>
            <person name="Wuertz S."/>
            <person name="Du K."/>
            <person name="Schartl M."/>
        </authorList>
    </citation>
    <scope>NUCLEOTIDE SEQUENCE</scope>
    <source>
        <strain evidence="7">STURGEONOMICS-FGT-2020</strain>
        <tissue evidence="7">Whole blood</tissue>
    </source>
</reference>
<evidence type="ECO:0000256" key="1">
    <source>
        <dbReference type="ARBA" id="ARBA00022737"/>
    </source>
</evidence>
<dbReference type="InterPro" id="IPR002110">
    <property type="entry name" value="Ankyrin_rpt"/>
</dbReference>
<feature type="compositionally biased region" description="Basic and acidic residues" evidence="5">
    <location>
        <begin position="129"/>
        <end position="150"/>
    </location>
</feature>
<dbReference type="InterPro" id="IPR027417">
    <property type="entry name" value="P-loop_NTPase"/>
</dbReference>
<feature type="domain" description="Dynein heavy chain ATP-binding dynein motor region" evidence="6">
    <location>
        <begin position="428"/>
        <end position="559"/>
    </location>
</feature>
<feature type="region of interest" description="Disordered" evidence="5">
    <location>
        <begin position="129"/>
        <end position="151"/>
    </location>
</feature>